<dbReference type="PANTHER" id="PTHR43531:SF11">
    <property type="entry name" value="METHYL-ACCEPTING CHEMOTAXIS PROTEIN 3"/>
    <property type="match status" value="1"/>
</dbReference>
<proteinExistence type="inferred from homology"/>
<dbReference type="GO" id="GO:0004888">
    <property type="term" value="F:transmembrane signaling receptor activity"/>
    <property type="evidence" value="ECO:0007669"/>
    <property type="project" value="InterPro"/>
</dbReference>
<keyword evidence="2 4" id="KW-0807">Transducer</keyword>
<evidence type="ECO:0000313" key="9">
    <source>
        <dbReference type="Proteomes" id="UP000240987"/>
    </source>
</evidence>
<dbReference type="PANTHER" id="PTHR43531">
    <property type="entry name" value="PROTEIN ICFG"/>
    <property type="match status" value="1"/>
</dbReference>
<feature type="transmembrane region" description="Helical" evidence="6">
    <location>
        <begin position="25"/>
        <end position="45"/>
    </location>
</feature>
<reference evidence="8 9" key="1">
    <citation type="submission" date="2018-01" db="EMBL/GenBank/DDBJ databases">
        <title>Whole genome sequencing of Histamine producing bacteria.</title>
        <authorList>
            <person name="Butler K."/>
        </authorList>
    </citation>
    <scope>NUCLEOTIDE SEQUENCE [LARGE SCALE GENOMIC DNA]</scope>
    <source>
        <strain evidence="8 9">JCM 12947</strain>
    </source>
</reference>
<keyword evidence="6" id="KW-0812">Transmembrane</keyword>
<dbReference type="AlphaFoldDB" id="A0A2T3JQZ5"/>
<keyword evidence="1" id="KW-0145">Chemotaxis</keyword>
<dbReference type="InterPro" id="IPR004090">
    <property type="entry name" value="Chemotax_Me-accpt_rcpt"/>
</dbReference>
<dbReference type="Pfam" id="PF00015">
    <property type="entry name" value="MCPsignal"/>
    <property type="match status" value="1"/>
</dbReference>
<evidence type="ECO:0000256" key="5">
    <source>
        <dbReference type="SAM" id="Coils"/>
    </source>
</evidence>
<protein>
    <submittedName>
        <fullName evidence="8">Chemotaxis protein</fullName>
    </submittedName>
</protein>
<dbReference type="OrthoDB" id="9795078at2"/>
<dbReference type="Gene3D" id="1.10.287.950">
    <property type="entry name" value="Methyl-accepting chemotaxis protein"/>
    <property type="match status" value="1"/>
</dbReference>
<feature type="transmembrane region" description="Helical" evidence="6">
    <location>
        <begin position="134"/>
        <end position="153"/>
    </location>
</feature>
<evidence type="ECO:0000256" key="3">
    <source>
        <dbReference type="ARBA" id="ARBA00029447"/>
    </source>
</evidence>
<dbReference type="SUPFAM" id="SSF58104">
    <property type="entry name" value="Methyl-accepting chemotaxis protein (MCP) signaling domain"/>
    <property type="match status" value="1"/>
</dbReference>
<keyword evidence="6" id="KW-1133">Transmembrane helix</keyword>
<dbReference type="Proteomes" id="UP000240987">
    <property type="component" value="Unassembled WGS sequence"/>
</dbReference>
<organism evidence="8 9">
    <name type="scientific">Photobacterium frigidiphilum</name>
    <dbReference type="NCBI Taxonomy" id="264736"/>
    <lineage>
        <taxon>Bacteria</taxon>
        <taxon>Pseudomonadati</taxon>
        <taxon>Pseudomonadota</taxon>
        <taxon>Gammaproteobacteria</taxon>
        <taxon>Vibrionales</taxon>
        <taxon>Vibrionaceae</taxon>
        <taxon>Photobacterium</taxon>
    </lineage>
</organism>
<accession>A0A2T3JQZ5</accession>
<keyword evidence="6" id="KW-0472">Membrane</keyword>
<dbReference type="InterPro" id="IPR004089">
    <property type="entry name" value="MCPsignal_dom"/>
</dbReference>
<dbReference type="SMART" id="SM00283">
    <property type="entry name" value="MA"/>
    <property type="match status" value="1"/>
</dbReference>
<dbReference type="GO" id="GO:0007165">
    <property type="term" value="P:signal transduction"/>
    <property type="evidence" value="ECO:0007669"/>
    <property type="project" value="UniProtKB-KW"/>
</dbReference>
<evidence type="ECO:0000256" key="1">
    <source>
        <dbReference type="ARBA" id="ARBA00022500"/>
    </source>
</evidence>
<comment type="similarity">
    <text evidence="3">Belongs to the methyl-accepting chemotaxis (MCP) protein family.</text>
</comment>
<keyword evidence="5" id="KW-0175">Coiled coil</keyword>
<evidence type="ECO:0000259" key="7">
    <source>
        <dbReference type="PROSITE" id="PS50111"/>
    </source>
</evidence>
<dbReference type="PRINTS" id="PR00260">
    <property type="entry name" value="CHEMTRNSDUCR"/>
</dbReference>
<dbReference type="GO" id="GO:0006935">
    <property type="term" value="P:chemotaxis"/>
    <property type="evidence" value="ECO:0007669"/>
    <property type="project" value="UniProtKB-KW"/>
</dbReference>
<evidence type="ECO:0000256" key="2">
    <source>
        <dbReference type="ARBA" id="ARBA00023224"/>
    </source>
</evidence>
<feature type="transmembrane region" description="Helical" evidence="6">
    <location>
        <begin position="165"/>
        <end position="184"/>
    </location>
</feature>
<feature type="transmembrane region" description="Helical" evidence="6">
    <location>
        <begin position="54"/>
        <end position="75"/>
    </location>
</feature>
<keyword evidence="9" id="KW-1185">Reference proteome</keyword>
<feature type="coiled-coil region" evidence="5">
    <location>
        <begin position="221"/>
        <end position="255"/>
    </location>
</feature>
<sequence>MTPISIWRHLFLPPSHQWNTEQARYVDTLVFFTLLSFFVGMYSLIKWYKHDHSLLIMTSLLLIACEVFAGLMLRVFKAPELALNIGFVGMVVHAFNIVYQSGGIVNSTQSFWMPLLLIAFFLTARPLMATLWSVFVIASSAWMVNVTLSGYVFPELILTDSAHIVETWSGIILPLVVIGIAQAYTVKQRQAALSASEQAQQTSQKIADNAQQGEQKLSIVLQQANANASQLSDVANQLEQQSGELYQQVNHLNINCESQASSAEEMSQQLIHMTSGIDESDRFVTELKQRSQLVGEQAQKSVESLEASTNAIDRILSSNAEVVSVADLITTVADQTNLLALNAAIEAARAGEHGRGFAVVASQVRELSAKSNESALEIRTLLDKSRKEVHHGQMIIKATAQELTAIIEQVSSISGDVNQLADIMSHQVHALKELNTASHEVATGVVETNKVSDSVAIQGAQLAQRVEALKGLADSLNAVVSPPKVS</sequence>
<dbReference type="EMBL" id="PYMJ01000001">
    <property type="protein sequence ID" value="PSU51507.1"/>
    <property type="molecule type" value="Genomic_DNA"/>
</dbReference>
<gene>
    <name evidence="8" type="ORF">C9J12_00740</name>
</gene>
<feature type="transmembrane region" description="Helical" evidence="6">
    <location>
        <begin position="81"/>
        <end position="99"/>
    </location>
</feature>
<feature type="domain" description="Methyl-accepting transducer" evidence="7">
    <location>
        <begin position="234"/>
        <end position="456"/>
    </location>
</feature>
<comment type="caution">
    <text evidence="8">The sequence shown here is derived from an EMBL/GenBank/DDBJ whole genome shotgun (WGS) entry which is preliminary data.</text>
</comment>
<dbReference type="GO" id="GO:0005886">
    <property type="term" value="C:plasma membrane"/>
    <property type="evidence" value="ECO:0007669"/>
    <property type="project" value="TreeGrafter"/>
</dbReference>
<name>A0A2T3JQZ5_9GAMM</name>
<dbReference type="PROSITE" id="PS50111">
    <property type="entry name" value="CHEMOTAXIS_TRANSDUC_2"/>
    <property type="match status" value="1"/>
</dbReference>
<evidence type="ECO:0000256" key="6">
    <source>
        <dbReference type="SAM" id="Phobius"/>
    </source>
</evidence>
<dbReference type="InterPro" id="IPR051310">
    <property type="entry name" value="MCP_chemotaxis"/>
</dbReference>
<evidence type="ECO:0000256" key="4">
    <source>
        <dbReference type="PROSITE-ProRule" id="PRU00284"/>
    </source>
</evidence>
<evidence type="ECO:0000313" key="8">
    <source>
        <dbReference type="EMBL" id="PSU51507.1"/>
    </source>
</evidence>
<dbReference type="RefSeq" id="WP_107240963.1">
    <property type="nucleotide sequence ID" value="NZ_PYMJ01000001.1"/>
</dbReference>